<sequence length="173" mass="19017">MAEIILIGFMGAGKTTVGRLLAEKLELELTDIDHKLEQTYQLSVAEFFNQYGEAAFRVAEQEVLKQALADSGIIATGGGIVVEAANRQLLQKQGCVIYLKNSSQAAYDRVTKDHMNLRPLAVNGDKGSFYQLHASRQKLYQEASQLTIDTDDLTPSQVASRIISELKGKVGDR</sequence>
<dbReference type="PROSITE" id="PS01128">
    <property type="entry name" value="SHIKIMATE_KINASE"/>
    <property type="match status" value="1"/>
</dbReference>
<dbReference type="InterPro" id="IPR027417">
    <property type="entry name" value="P-loop_NTPase"/>
</dbReference>
<feature type="binding site" evidence="11">
    <location>
        <position position="15"/>
    </location>
    <ligand>
        <name>Mg(2+)</name>
        <dbReference type="ChEBI" id="CHEBI:18420"/>
    </ligand>
</feature>
<keyword evidence="4 11" id="KW-0028">Amino-acid biosynthesis</keyword>
<feature type="binding site" evidence="11">
    <location>
        <position position="78"/>
    </location>
    <ligand>
        <name>substrate</name>
    </ligand>
</feature>
<gene>
    <name evidence="11" type="primary">aroK</name>
    <name evidence="12" type="ORF">CBF35_12880</name>
</gene>
<evidence type="ECO:0000256" key="11">
    <source>
        <dbReference type="HAMAP-Rule" id="MF_00109"/>
    </source>
</evidence>
<dbReference type="EC" id="2.7.1.71" evidence="3 11"/>
<comment type="function">
    <text evidence="11">Catalyzes the specific phosphorylation of the 3-hydroxyl group of shikimic acid using ATP as a cosubstrate.</text>
</comment>
<evidence type="ECO:0000256" key="2">
    <source>
        <dbReference type="ARBA" id="ARBA00006997"/>
    </source>
</evidence>
<dbReference type="SUPFAM" id="SSF52540">
    <property type="entry name" value="P-loop containing nucleoside triphosphate hydrolases"/>
    <property type="match status" value="1"/>
</dbReference>
<dbReference type="PANTHER" id="PTHR21087">
    <property type="entry name" value="SHIKIMATE KINASE"/>
    <property type="match status" value="1"/>
</dbReference>
<keyword evidence="13" id="KW-1185">Reference proteome</keyword>
<evidence type="ECO:0000256" key="3">
    <source>
        <dbReference type="ARBA" id="ARBA00012154"/>
    </source>
</evidence>
<dbReference type="OrthoDB" id="9800332at2"/>
<dbReference type="GO" id="GO:0004765">
    <property type="term" value="F:shikimate kinase activity"/>
    <property type="evidence" value="ECO:0007669"/>
    <property type="project" value="UniProtKB-UniRule"/>
</dbReference>
<dbReference type="GO" id="GO:0000287">
    <property type="term" value="F:magnesium ion binding"/>
    <property type="evidence" value="ECO:0007669"/>
    <property type="project" value="UniProtKB-UniRule"/>
</dbReference>
<comment type="cofactor">
    <cofactor evidence="11">
        <name>Mg(2+)</name>
        <dbReference type="ChEBI" id="CHEBI:18420"/>
    </cofactor>
    <text evidence="11">Binds 1 Mg(2+) ion per subunit.</text>
</comment>
<dbReference type="EMBL" id="NGJU01000022">
    <property type="protein sequence ID" value="RST92481.1"/>
    <property type="molecule type" value="Genomic_DNA"/>
</dbReference>
<keyword evidence="9 11" id="KW-0057">Aromatic amino acid biosynthesis</keyword>
<evidence type="ECO:0000256" key="1">
    <source>
        <dbReference type="ARBA" id="ARBA00004842"/>
    </source>
</evidence>
<evidence type="ECO:0000256" key="4">
    <source>
        <dbReference type="ARBA" id="ARBA00022605"/>
    </source>
</evidence>
<name>A0A429ZFJ0_9ENTE</name>
<dbReference type="HAMAP" id="MF_00109">
    <property type="entry name" value="Shikimate_kinase"/>
    <property type="match status" value="1"/>
</dbReference>
<feature type="binding site" evidence="11">
    <location>
        <begin position="11"/>
        <end position="16"/>
    </location>
    <ligand>
        <name>ATP</name>
        <dbReference type="ChEBI" id="CHEBI:30616"/>
    </ligand>
</feature>
<dbReference type="UniPathway" id="UPA00053">
    <property type="reaction ID" value="UER00088"/>
</dbReference>
<comment type="caution">
    <text evidence="12">The sequence shown here is derived from an EMBL/GenBank/DDBJ whole genome shotgun (WGS) entry which is preliminary data.</text>
</comment>
<comment type="similarity">
    <text evidence="2 11">Belongs to the shikimate kinase family.</text>
</comment>
<proteinExistence type="inferred from homology"/>
<feature type="binding site" evidence="11">
    <location>
        <position position="136"/>
    </location>
    <ligand>
        <name>substrate</name>
    </ligand>
</feature>
<protein>
    <recommendedName>
        <fullName evidence="3 11">Shikimate kinase</fullName>
        <shortName evidence="11">SK</shortName>
        <ecNumber evidence="3 11">2.7.1.71</ecNumber>
    </recommendedName>
</protein>
<dbReference type="InterPro" id="IPR000623">
    <property type="entry name" value="Shikimate_kinase/TSH1"/>
</dbReference>
<dbReference type="GO" id="GO:0009423">
    <property type="term" value="P:chorismate biosynthetic process"/>
    <property type="evidence" value="ECO:0007669"/>
    <property type="project" value="UniProtKB-UniRule"/>
</dbReference>
<comment type="caution">
    <text evidence="11">Lacks conserved residue(s) required for the propagation of feature annotation.</text>
</comment>
<reference evidence="12 13" key="1">
    <citation type="submission" date="2017-05" db="EMBL/GenBank/DDBJ databases">
        <title>Vagococcus spp. assemblies.</title>
        <authorList>
            <person name="Gulvik C.A."/>
        </authorList>
    </citation>
    <scope>NUCLEOTIDE SEQUENCE [LARGE SCALE GENOMIC DNA]</scope>
    <source>
        <strain evidence="12 13">NCFB 2777</strain>
    </source>
</reference>
<dbReference type="CDD" id="cd00464">
    <property type="entry name" value="SK"/>
    <property type="match status" value="1"/>
</dbReference>
<evidence type="ECO:0000256" key="5">
    <source>
        <dbReference type="ARBA" id="ARBA00022679"/>
    </source>
</evidence>
<feature type="binding site" evidence="11">
    <location>
        <position position="118"/>
    </location>
    <ligand>
        <name>ATP</name>
        <dbReference type="ChEBI" id="CHEBI:30616"/>
    </ligand>
</feature>
<feature type="binding site" evidence="11">
    <location>
        <position position="33"/>
    </location>
    <ligand>
        <name>substrate</name>
    </ligand>
</feature>
<dbReference type="GeneID" id="98569238"/>
<evidence type="ECO:0000256" key="10">
    <source>
        <dbReference type="ARBA" id="ARBA00048567"/>
    </source>
</evidence>
<evidence type="ECO:0000256" key="9">
    <source>
        <dbReference type="ARBA" id="ARBA00023141"/>
    </source>
</evidence>
<dbReference type="InterPro" id="IPR031322">
    <property type="entry name" value="Shikimate/glucono_kinase"/>
</dbReference>
<dbReference type="PANTHER" id="PTHR21087:SF16">
    <property type="entry name" value="SHIKIMATE KINASE 1, CHLOROPLASTIC"/>
    <property type="match status" value="1"/>
</dbReference>
<dbReference type="GO" id="GO:0009073">
    <property type="term" value="P:aromatic amino acid family biosynthetic process"/>
    <property type="evidence" value="ECO:0007669"/>
    <property type="project" value="UniProtKB-KW"/>
</dbReference>
<dbReference type="GO" id="GO:0005524">
    <property type="term" value="F:ATP binding"/>
    <property type="evidence" value="ECO:0007669"/>
    <property type="project" value="UniProtKB-UniRule"/>
</dbReference>
<keyword evidence="7 11" id="KW-0418">Kinase</keyword>
<dbReference type="Gene3D" id="3.40.50.300">
    <property type="entry name" value="P-loop containing nucleotide triphosphate hydrolases"/>
    <property type="match status" value="1"/>
</dbReference>
<dbReference type="AlphaFoldDB" id="A0A429ZFJ0"/>
<dbReference type="RefSeq" id="WP_126781768.1">
    <property type="nucleotide sequence ID" value="NZ_NGJU01000022.1"/>
</dbReference>
<comment type="subunit">
    <text evidence="11">Monomer.</text>
</comment>
<evidence type="ECO:0000313" key="13">
    <source>
        <dbReference type="Proteomes" id="UP000287239"/>
    </source>
</evidence>
<comment type="subcellular location">
    <subcellularLocation>
        <location evidence="11">Cytoplasm</location>
    </subcellularLocation>
</comment>
<keyword evidence="11" id="KW-0479">Metal-binding</keyword>
<feature type="binding site" evidence="11">
    <location>
        <position position="57"/>
    </location>
    <ligand>
        <name>substrate</name>
    </ligand>
</feature>
<keyword evidence="11" id="KW-0460">Magnesium</keyword>
<evidence type="ECO:0000313" key="12">
    <source>
        <dbReference type="EMBL" id="RST92481.1"/>
    </source>
</evidence>
<accession>A0A429ZFJ0</accession>
<keyword evidence="11" id="KW-0963">Cytoplasm</keyword>
<dbReference type="GO" id="GO:0005829">
    <property type="term" value="C:cytosol"/>
    <property type="evidence" value="ECO:0007669"/>
    <property type="project" value="TreeGrafter"/>
</dbReference>
<dbReference type="PRINTS" id="PR01100">
    <property type="entry name" value="SHIKIMTKNASE"/>
</dbReference>
<evidence type="ECO:0000256" key="7">
    <source>
        <dbReference type="ARBA" id="ARBA00022777"/>
    </source>
</evidence>
<dbReference type="Pfam" id="PF01202">
    <property type="entry name" value="SKI"/>
    <property type="match status" value="1"/>
</dbReference>
<dbReference type="Proteomes" id="UP000287239">
    <property type="component" value="Unassembled WGS sequence"/>
</dbReference>
<dbReference type="InterPro" id="IPR023000">
    <property type="entry name" value="Shikimate_kinase_CS"/>
</dbReference>
<dbReference type="GO" id="GO:0008652">
    <property type="term" value="P:amino acid biosynthetic process"/>
    <property type="evidence" value="ECO:0007669"/>
    <property type="project" value="UniProtKB-KW"/>
</dbReference>
<keyword evidence="6 11" id="KW-0547">Nucleotide-binding</keyword>
<evidence type="ECO:0000256" key="6">
    <source>
        <dbReference type="ARBA" id="ARBA00022741"/>
    </source>
</evidence>
<organism evidence="12 13">
    <name type="scientific">Vagococcus salmoninarum</name>
    <dbReference type="NCBI Taxonomy" id="2739"/>
    <lineage>
        <taxon>Bacteria</taxon>
        <taxon>Bacillati</taxon>
        <taxon>Bacillota</taxon>
        <taxon>Bacilli</taxon>
        <taxon>Lactobacillales</taxon>
        <taxon>Enterococcaceae</taxon>
        <taxon>Vagococcus</taxon>
    </lineage>
</organism>
<comment type="catalytic activity">
    <reaction evidence="10 11">
        <text>shikimate + ATP = 3-phosphoshikimate + ADP + H(+)</text>
        <dbReference type="Rhea" id="RHEA:13121"/>
        <dbReference type="ChEBI" id="CHEBI:15378"/>
        <dbReference type="ChEBI" id="CHEBI:30616"/>
        <dbReference type="ChEBI" id="CHEBI:36208"/>
        <dbReference type="ChEBI" id="CHEBI:145989"/>
        <dbReference type="ChEBI" id="CHEBI:456216"/>
        <dbReference type="EC" id="2.7.1.71"/>
    </reaction>
</comment>
<comment type="pathway">
    <text evidence="1 11">Metabolic intermediate biosynthesis; chorismate biosynthesis; chorismate from D-erythrose 4-phosphate and phosphoenolpyruvate: step 5/7.</text>
</comment>
<evidence type="ECO:0000256" key="8">
    <source>
        <dbReference type="ARBA" id="ARBA00022840"/>
    </source>
</evidence>
<keyword evidence="5 11" id="KW-0808">Transferase</keyword>
<keyword evidence="8 11" id="KW-0067">ATP-binding</keyword>